<dbReference type="AlphaFoldDB" id="A0A1M7YAD5"/>
<protein>
    <submittedName>
        <fullName evidence="2">Uncharacterized protein</fullName>
    </submittedName>
</protein>
<keyword evidence="1" id="KW-0175">Coiled coil</keyword>
<organism evidence="2 3">
    <name type="scientific">Desulfopila aestuarii DSM 18488</name>
    <dbReference type="NCBI Taxonomy" id="1121416"/>
    <lineage>
        <taxon>Bacteria</taxon>
        <taxon>Pseudomonadati</taxon>
        <taxon>Thermodesulfobacteriota</taxon>
        <taxon>Desulfobulbia</taxon>
        <taxon>Desulfobulbales</taxon>
        <taxon>Desulfocapsaceae</taxon>
        <taxon>Desulfopila</taxon>
    </lineage>
</organism>
<sequence length="73" mass="8464">MGITYYERANLEMSDMSMDKVAIEKRLKELEEEIGEVLKRLPAHSVKPPIMTELLVLEDERDILKAQLEKMAC</sequence>
<name>A0A1M7YAD5_9BACT</name>
<gene>
    <name evidence="2" type="ORF">SAMN02745220_02897</name>
</gene>
<dbReference type="EMBL" id="FRFE01000014">
    <property type="protein sequence ID" value="SHO49551.1"/>
    <property type="molecule type" value="Genomic_DNA"/>
</dbReference>
<keyword evidence="3" id="KW-1185">Reference proteome</keyword>
<evidence type="ECO:0000313" key="3">
    <source>
        <dbReference type="Proteomes" id="UP000184603"/>
    </source>
</evidence>
<evidence type="ECO:0000313" key="2">
    <source>
        <dbReference type="EMBL" id="SHO49551.1"/>
    </source>
</evidence>
<feature type="coiled-coil region" evidence="1">
    <location>
        <begin position="13"/>
        <end position="40"/>
    </location>
</feature>
<dbReference type="STRING" id="1121416.SAMN02745220_02897"/>
<evidence type="ECO:0000256" key="1">
    <source>
        <dbReference type="SAM" id="Coils"/>
    </source>
</evidence>
<reference evidence="2 3" key="1">
    <citation type="submission" date="2016-12" db="EMBL/GenBank/DDBJ databases">
        <authorList>
            <person name="Song W.-J."/>
            <person name="Kurnit D.M."/>
        </authorList>
    </citation>
    <scope>NUCLEOTIDE SEQUENCE [LARGE SCALE GENOMIC DNA]</scope>
    <source>
        <strain evidence="2 3">DSM 18488</strain>
    </source>
</reference>
<accession>A0A1M7YAD5</accession>
<proteinExistence type="predicted"/>
<dbReference type="Proteomes" id="UP000184603">
    <property type="component" value="Unassembled WGS sequence"/>
</dbReference>